<reference evidence="2" key="1">
    <citation type="submission" date="2022-09" db="EMBL/GenBank/DDBJ databases">
        <title>Fusarium specimens isolated from Avocado Roots.</title>
        <authorList>
            <person name="Stajich J."/>
            <person name="Roper C."/>
            <person name="Heimlech-Rivalta G."/>
        </authorList>
    </citation>
    <scope>NUCLEOTIDE SEQUENCE</scope>
    <source>
        <strain evidence="2">CF00136</strain>
    </source>
</reference>
<gene>
    <name evidence="2" type="ORF">NW762_014641</name>
</gene>
<dbReference type="Pfam" id="PF06283">
    <property type="entry name" value="ThuA"/>
    <property type="match status" value="1"/>
</dbReference>
<dbReference type="OrthoDB" id="3482285at2759"/>
<dbReference type="EMBL" id="JAOQAZ010000053">
    <property type="protein sequence ID" value="KAJ4244028.1"/>
    <property type="molecule type" value="Genomic_DNA"/>
</dbReference>
<proteinExistence type="predicted"/>
<dbReference type="PANTHER" id="PTHR40469">
    <property type="entry name" value="SECRETED GLYCOSYL HYDROLASE"/>
    <property type="match status" value="1"/>
</dbReference>
<dbReference type="Proteomes" id="UP001152049">
    <property type="component" value="Unassembled WGS sequence"/>
</dbReference>
<accession>A0A9W8V966</accession>
<dbReference type="InterPro" id="IPR029010">
    <property type="entry name" value="ThuA-like"/>
</dbReference>
<evidence type="ECO:0000259" key="1">
    <source>
        <dbReference type="Pfam" id="PF06283"/>
    </source>
</evidence>
<name>A0A9W8V966_9HYPO</name>
<evidence type="ECO:0000313" key="3">
    <source>
        <dbReference type="Proteomes" id="UP001152049"/>
    </source>
</evidence>
<organism evidence="2 3">
    <name type="scientific">Fusarium torreyae</name>
    <dbReference type="NCBI Taxonomy" id="1237075"/>
    <lineage>
        <taxon>Eukaryota</taxon>
        <taxon>Fungi</taxon>
        <taxon>Dikarya</taxon>
        <taxon>Ascomycota</taxon>
        <taxon>Pezizomycotina</taxon>
        <taxon>Sordariomycetes</taxon>
        <taxon>Hypocreomycetidae</taxon>
        <taxon>Hypocreales</taxon>
        <taxon>Nectriaceae</taxon>
        <taxon>Fusarium</taxon>
    </lineage>
</organism>
<dbReference type="InterPro" id="IPR029062">
    <property type="entry name" value="Class_I_gatase-like"/>
</dbReference>
<keyword evidence="3" id="KW-1185">Reference proteome</keyword>
<protein>
    <recommendedName>
        <fullName evidence="1">ThuA-like domain-containing protein</fullName>
    </recommendedName>
</protein>
<dbReference type="PANTHER" id="PTHR40469:SF2">
    <property type="entry name" value="GALACTOSE-BINDING DOMAIN-LIKE SUPERFAMILY PROTEIN"/>
    <property type="match status" value="1"/>
</dbReference>
<dbReference type="AlphaFoldDB" id="A0A9W8V966"/>
<comment type="caution">
    <text evidence="2">The sequence shown here is derived from an EMBL/GenBank/DDBJ whole genome shotgun (WGS) entry which is preliminary data.</text>
</comment>
<dbReference type="Gene3D" id="3.40.50.880">
    <property type="match status" value="1"/>
</dbReference>
<sequence>MSAVSASIRVLLLTKTRGYRHDCIPNLVSAFNSLPFVVKATEDSTQLLDLALFEVVALGHNTGQFLTEEEVDSLAEFVDNGGGVVGIHAATSGMSTNPTYTEILGEVFNGHPPPQWITLVPENTNHYINDFESLPGLGSAPASAPAYTINQESDLAAHFPWFDEFYTFKSHPRLAAGRTVLLSVQDDDRQSEESSGFPLSWCHTVGNGRVFYTALGHFPEAYRDSWFLSTLRRAVIWAAKKDQ</sequence>
<dbReference type="SUPFAM" id="SSF52317">
    <property type="entry name" value="Class I glutamine amidotransferase-like"/>
    <property type="match status" value="1"/>
</dbReference>
<evidence type="ECO:0000313" key="2">
    <source>
        <dbReference type="EMBL" id="KAJ4244028.1"/>
    </source>
</evidence>
<feature type="domain" description="ThuA-like" evidence="1">
    <location>
        <begin position="9"/>
        <end position="238"/>
    </location>
</feature>